<dbReference type="Proteomes" id="UP000622317">
    <property type="component" value="Unassembled WGS sequence"/>
</dbReference>
<comment type="caution">
    <text evidence="2">The sequence shown here is derived from an EMBL/GenBank/DDBJ whole genome shotgun (WGS) entry which is preliminary data.</text>
</comment>
<feature type="transmembrane region" description="Helical" evidence="1">
    <location>
        <begin position="6"/>
        <end position="21"/>
    </location>
</feature>
<proteinExistence type="predicted"/>
<gene>
    <name evidence="2" type="ORF">IEN85_01840</name>
</gene>
<protein>
    <submittedName>
        <fullName evidence="2">Uncharacterized protein</fullName>
    </submittedName>
</protein>
<dbReference type="RefSeq" id="WP_191615369.1">
    <property type="nucleotide sequence ID" value="NZ_JACYFG010000003.1"/>
</dbReference>
<organism evidence="2 3">
    <name type="scientific">Pelagicoccus enzymogenes</name>
    <dbReference type="NCBI Taxonomy" id="2773457"/>
    <lineage>
        <taxon>Bacteria</taxon>
        <taxon>Pseudomonadati</taxon>
        <taxon>Verrucomicrobiota</taxon>
        <taxon>Opitutia</taxon>
        <taxon>Puniceicoccales</taxon>
        <taxon>Pelagicoccaceae</taxon>
        <taxon>Pelagicoccus</taxon>
    </lineage>
</organism>
<evidence type="ECO:0000313" key="3">
    <source>
        <dbReference type="Proteomes" id="UP000622317"/>
    </source>
</evidence>
<keyword evidence="1" id="KW-0812">Transmembrane</keyword>
<keyword evidence="1" id="KW-0472">Membrane</keyword>
<keyword evidence="1" id="KW-1133">Transmembrane helix</keyword>
<evidence type="ECO:0000256" key="1">
    <source>
        <dbReference type="SAM" id="Phobius"/>
    </source>
</evidence>
<reference evidence="2" key="1">
    <citation type="submission" date="2020-09" db="EMBL/GenBank/DDBJ databases">
        <title>Pelagicoccus enzymogenes sp. nov. with an EPS production, isolated from marine sediment.</title>
        <authorList>
            <person name="Feng X."/>
        </authorList>
    </citation>
    <scope>NUCLEOTIDE SEQUENCE</scope>
    <source>
        <strain evidence="2">NFK12</strain>
    </source>
</reference>
<evidence type="ECO:0000313" key="2">
    <source>
        <dbReference type="EMBL" id="MBD5778234.1"/>
    </source>
</evidence>
<feature type="transmembrane region" description="Helical" evidence="1">
    <location>
        <begin position="28"/>
        <end position="48"/>
    </location>
</feature>
<name>A0A927F5G7_9BACT</name>
<accession>A0A927F5G7</accession>
<dbReference type="EMBL" id="JACYFG010000003">
    <property type="protein sequence ID" value="MBD5778234.1"/>
    <property type="molecule type" value="Genomic_DNA"/>
</dbReference>
<keyword evidence="3" id="KW-1185">Reference proteome</keyword>
<sequence length="68" mass="7849">MFLPLMIYTAIILGMVIYLINKKGKSMILILPALIPFVNAFVMFYLFAQTNKDVLEDLRKIKEQLGIQ</sequence>
<dbReference type="AlphaFoldDB" id="A0A927F5G7"/>